<evidence type="ECO:0000256" key="3">
    <source>
        <dbReference type="PROSITE-ProRule" id="PRU00023"/>
    </source>
</evidence>
<sequence length="200" mass="21729">MEEDEYGCTALHYATEGGSSMLCVTRDLLDSGANCLHQNGARETPLHLAAKQGCVATVESLLCTGHGLWSINTSDAHGRTPLHIAAAYAQTHVVSLLIAKGSSSRRCQKGRTPLHWAAQAGSLETCKVILGANICIIDARDFRGMTALHYAAQKDHENVVTYLMDKGAKFIQDGNGLYFTSYAFKKENVKAARAIIYNKR</sequence>
<feature type="repeat" description="ANK" evidence="3">
    <location>
        <begin position="143"/>
        <end position="175"/>
    </location>
</feature>
<dbReference type="OrthoDB" id="1661883at2759"/>
<dbReference type="SMART" id="SM00248">
    <property type="entry name" value="ANK"/>
    <property type="match status" value="5"/>
</dbReference>
<dbReference type="InterPro" id="IPR002110">
    <property type="entry name" value="Ankyrin_rpt"/>
</dbReference>
<dbReference type="Pfam" id="PF12796">
    <property type="entry name" value="Ank_2"/>
    <property type="match status" value="2"/>
</dbReference>
<name>A0A0R3WRT3_HYDTA</name>
<dbReference type="EMBL" id="UYWX01002464">
    <property type="protein sequence ID" value="VDM22674.1"/>
    <property type="molecule type" value="Genomic_DNA"/>
</dbReference>
<feature type="repeat" description="ANK" evidence="3">
    <location>
        <begin position="77"/>
        <end position="109"/>
    </location>
</feature>
<keyword evidence="2 3" id="KW-0040">ANK repeat</keyword>
<protein>
    <submittedName>
        <fullName evidence="6">ANK_REP_REGION domain-containing protein</fullName>
    </submittedName>
</protein>
<dbReference type="PROSITE" id="PS50088">
    <property type="entry name" value="ANK_REPEAT"/>
    <property type="match status" value="4"/>
</dbReference>
<organism evidence="6">
    <name type="scientific">Hydatigena taeniaeformis</name>
    <name type="common">Feline tapeworm</name>
    <name type="synonym">Taenia taeniaeformis</name>
    <dbReference type="NCBI Taxonomy" id="6205"/>
    <lineage>
        <taxon>Eukaryota</taxon>
        <taxon>Metazoa</taxon>
        <taxon>Spiralia</taxon>
        <taxon>Lophotrochozoa</taxon>
        <taxon>Platyhelminthes</taxon>
        <taxon>Cestoda</taxon>
        <taxon>Eucestoda</taxon>
        <taxon>Cyclophyllidea</taxon>
        <taxon>Taeniidae</taxon>
        <taxon>Hydatigera</taxon>
    </lineage>
</organism>
<dbReference type="PROSITE" id="PS50297">
    <property type="entry name" value="ANK_REP_REGION"/>
    <property type="match status" value="4"/>
</dbReference>
<evidence type="ECO:0000313" key="4">
    <source>
        <dbReference type="EMBL" id="VDM22674.1"/>
    </source>
</evidence>
<dbReference type="InterPro" id="IPR050889">
    <property type="entry name" value="Dendritic_Spine_Reg/Scaffold"/>
</dbReference>
<keyword evidence="1" id="KW-0677">Repeat</keyword>
<keyword evidence="5" id="KW-1185">Reference proteome</keyword>
<evidence type="ECO:0000256" key="1">
    <source>
        <dbReference type="ARBA" id="ARBA00022737"/>
    </source>
</evidence>
<dbReference type="PANTHER" id="PTHR24166:SF48">
    <property type="entry name" value="PROTEIN VAPYRIN"/>
    <property type="match status" value="1"/>
</dbReference>
<dbReference type="STRING" id="6205.A0A0R3WRT3"/>
<dbReference type="AlphaFoldDB" id="A0A0R3WRT3"/>
<feature type="repeat" description="ANK" evidence="3">
    <location>
        <begin position="109"/>
        <end position="130"/>
    </location>
</feature>
<dbReference type="InterPro" id="IPR036770">
    <property type="entry name" value="Ankyrin_rpt-contain_sf"/>
</dbReference>
<reference evidence="6" key="1">
    <citation type="submission" date="2017-02" db="UniProtKB">
        <authorList>
            <consortium name="WormBaseParasite"/>
        </authorList>
    </citation>
    <scope>IDENTIFICATION</scope>
</reference>
<reference evidence="4 5" key="2">
    <citation type="submission" date="2018-11" db="EMBL/GenBank/DDBJ databases">
        <authorList>
            <consortium name="Pathogen Informatics"/>
        </authorList>
    </citation>
    <scope>NUCLEOTIDE SEQUENCE [LARGE SCALE GENOMIC DNA]</scope>
</reference>
<feature type="repeat" description="ANK" evidence="3">
    <location>
        <begin position="6"/>
        <end position="40"/>
    </location>
</feature>
<gene>
    <name evidence="4" type="ORF">TTAC_LOCUS3459</name>
</gene>
<dbReference type="SUPFAM" id="SSF48403">
    <property type="entry name" value="Ankyrin repeat"/>
    <property type="match status" value="1"/>
</dbReference>
<dbReference type="WBParaSite" id="TTAC_0000347301-mRNA-1">
    <property type="protein sequence ID" value="TTAC_0000347301-mRNA-1"/>
    <property type="gene ID" value="TTAC_0000347301"/>
</dbReference>
<evidence type="ECO:0000313" key="5">
    <source>
        <dbReference type="Proteomes" id="UP000274429"/>
    </source>
</evidence>
<proteinExistence type="predicted"/>
<dbReference type="Proteomes" id="UP000274429">
    <property type="component" value="Unassembled WGS sequence"/>
</dbReference>
<evidence type="ECO:0000256" key="2">
    <source>
        <dbReference type="ARBA" id="ARBA00023043"/>
    </source>
</evidence>
<dbReference type="Pfam" id="PF00023">
    <property type="entry name" value="Ank"/>
    <property type="match status" value="1"/>
</dbReference>
<dbReference type="PANTHER" id="PTHR24166">
    <property type="entry name" value="ROLLING PEBBLES, ISOFORM B"/>
    <property type="match status" value="1"/>
</dbReference>
<dbReference type="Gene3D" id="1.25.40.20">
    <property type="entry name" value="Ankyrin repeat-containing domain"/>
    <property type="match status" value="1"/>
</dbReference>
<evidence type="ECO:0000313" key="6">
    <source>
        <dbReference type="WBParaSite" id="TTAC_0000347301-mRNA-1"/>
    </source>
</evidence>
<accession>A0A0R3WRT3</accession>